<dbReference type="InterPro" id="IPR010581">
    <property type="entry name" value="DUF1152"/>
</dbReference>
<dbReference type="Proteomes" id="UP000830835">
    <property type="component" value="Unassembled WGS sequence"/>
</dbReference>
<sequence>MIQTLPIRNYLQHLGVERVIIGGVTCQWWPPPEFDPEPQAPFPLAASVWGPCYYALEEVVHGRWVGSQALQVDGSARVGKRIPAEAQMAELFGVEAVLLSLQGGGQGFLTGLEAVIQSFSVDLVVGVDIGSDSIYSHTDEVRQPRTPLADFISLSGLYRCSVPSVYGLSGYGCDEELALEDLERNVGRVMRAGGFLGAYGLTQEDVADMGRACSAMPDPVEKWPMEAAKGNLGLHRMRLGEPWGSLLRITPLQAMILFFDPKILVSAVNRIAAQVGETGSLAEAEATLAQAGILPESYLQRYIQFLRPELYGSES</sequence>
<name>A0ABT0C9Q1_THEVL</name>
<protein>
    <submittedName>
        <fullName evidence="1">DUF1152 domain-containing protein</fullName>
    </submittedName>
</protein>
<evidence type="ECO:0000313" key="1">
    <source>
        <dbReference type="EMBL" id="MCJ2542511.1"/>
    </source>
</evidence>
<gene>
    <name evidence="1" type="ORF">JX360_06250</name>
</gene>
<dbReference type="Pfam" id="PF06626">
    <property type="entry name" value="DUF1152"/>
    <property type="match status" value="1"/>
</dbReference>
<organism evidence="1 2">
    <name type="scientific">Thermostichus vulcanus str. 'Rupite'</name>
    <dbReference type="NCBI Taxonomy" id="2813851"/>
    <lineage>
        <taxon>Bacteria</taxon>
        <taxon>Bacillati</taxon>
        <taxon>Cyanobacteriota</taxon>
        <taxon>Cyanophyceae</taxon>
        <taxon>Thermostichales</taxon>
        <taxon>Thermostichaceae</taxon>
        <taxon>Thermostichus</taxon>
    </lineage>
</organism>
<accession>A0ABT0C9Q1</accession>
<comment type="caution">
    <text evidence="1">The sequence shown here is derived from an EMBL/GenBank/DDBJ whole genome shotgun (WGS) entry which is preliminary data.</text>
</comment>
<dbReference type="EMBL" id="JAFIRA010000011">
    <property type="protein sequence ID" value="MCJ2542511.1"/>
    <property type="molecule type" value="Genomic_DNA"/>
</dbReference>
<reference evidence="1" key="1">
    <citation type="submission" date="2021-02" db="EMBL/GenBank/DDBJ databases">
        <title>The CRISPR/cas machinery reduction and long-range gene transfer in the hot spring cyanobacterium Synechococcus.</title>
        <authorList>
            <person name="Dvorak P."/>
            <person name="Jahodarova E."/>
            <person name="Hasler P."/>
            <person name="Poulickova A."/>
        </authorList>
    </citation>
    <scope>NUCLEOTIDE SEQUENCE</scope>
    <source>
        <strain evidence="1">Rupite</strain>
    </source>
</reference>
<dbReference type="RefSeq" id="WP_244349787.1">
    <property type="nucleotide sequence ID" value="NZ_JAFIRA010000011.1"/>
</dbReference>
<proteinExistence type="predicted"/>
<evidence type="ECO:0000313" key="2">
    <source>
        <dbReference type="Proteomes" id="UP000830835"/>
    </source>
</evidence>
<keyword evidence="2" id="KW-1185">Reference proteome</keyword>